<accession>M4BRH9</accession>
<dbReference type="STRING" id="559515.M4BRH9"/>
<dbReference type="VEuPathDB" id="FungiDB:HpaG809019"/>
<dbReference type="AlphaFoldDB" id="M4BRH9"/>
<dbReference type="Proteomes" id="UP000011713">
    <property type="component" value="Unassembled WGS sequence"/>
</dbReference>
<protein>
    <submittedName>
        <fullName evidence="1">Uncharacterized protein</fullName>
    </submittedName>
</protein>
<name>M4BRH9_HYAAE</name>
<sequence>MVTPVTIRYDVEKISRLELNKRVDLFLQDLCARTPLKQLAAVEVNPGLILPAMASDDLLATLAHYRSVCRLFAHIRTDTSVDRLQGLRVLEATVKAKTML</sequence>
<evidence type="ECO:0000313" key="2">
    <source>
        <dbReference type="Proteomes" id="UP000011713"/>
    </source>
</evidence>
<dbReference type="HOGENOM" id="CLU_2311578_0_0_1"/>
<dbReference type="EMBL" id="JH598649">
    <property type="status" value="NOT_ANNOTATED_CDS"/>
    <property type="molecule type" value="Genomic_DNA"/>
</dbReference>
<organism evidence="1 2">
    <name type="scientific">Hyaloperonospora arabidopsidis (strain Emoy2)</name>
    <name type="common">Downy mildew agent</name>
    <name type="synonym">Peronospora arabidopsidis</name>
    <dbReference type="NCBI Taxonomy" id="559515"/>
    <lineage>
        <taxon>Eukaryota</taxon>
        <taxon>Sar</taxon>
        <taxon>Stramenopiles</taxon>
        <taxon>Oomycota</taxon>
        <taxon>Peronosporomycetes</taxon>
        <taxon>Peronosporales</taxon>
        <taxon>Peronosporaceae</taxon>
        <taxon>Hyaloperonospora</taxon>
    </lineage>
</organism>
<evidence type="ECO:0000313" key="1">
    <source>
        <dbReference type="EnsemblProtists" id="HpaP809019"/>
    </source>
</evidence>
<dbReference type="InParanoid" id="M4BRH9"/>
<dbReference type="EnsemblProtists" id="HpaT809019">
    <property type="protein sequence ID" value="HpaP809019"/>
    <property type="gene ID" value="HpaG809019"/>
</dbReference>
<proteinExistence type="predicted"/>
<reference evidence="2" key="1">
    <citation type="journal article" date="2010" name="Science">
        <title>Signatures of adaptation to obligate biotrophy in the Hyaloperonospora arabidopsidis genome.</title>
        <authorList>
            <person name="Baxter L."/>
            <person name="Tripathy S."/>
            <person name="Ishaque N."/>
            <person name="Boot N."/>
            <person name="Cabral A."/>
            <person name="Kemen E."/>
            <person name="Thines M."/>
            <person name="Ah-Fong A."/>
            <person name="Anderson R."/>
            <person name="Badejoko W."/>
            <person name="Bittner-Eddy P."/>
            <person name="Boore J.L."/>
            <person name="Chibucos M.C."/>
            <person name="Coates M."/>
            <person name="Dehal P."/>
            <person name="Delehaunty K."/>
            <person name="Dong S."/>
            <person name="Downton P."/>
            <person name="Dumas B."/>
            <person name="Fabro G."/>
            <person name="Fronick C."/>
            <person name="Fuerstenberg S.I."/>
            <person name="Fulton L."/>
            <person name="Gaulin E."/>
            <person name="Govers F."/>
            <person name="Hughes L."/>
            <person name="Humphray S."/>
            <person name="Jiang R.H."/>
            <person name="Judelson H."/>
            <person name="Kamoun S."/>
            <person name="Kyung K."/>
            <person name="Meijer H."/>
            <person name="Minx P."/>
            <person name="Morris P."/>
            <person name="Nelson J."/>
            <person name="Phuntumart V."/>
            <person name="Qutob D."/>
            <person name="Rehmany A."/>
            <person name="Rougon-Cardoso A."/>
            <person name="Ryden P."/>
            <person name="Torto-Alalibo T."/>
            <person name="Studholme D."/>
            <person name="Wang Y."/>
            <person name="Win J."/>
            <person name="Wood J."/>
            <person name="Clifton S.W."/>
            <person name="Rogers J."/>
            <person name="Van den Ackerveken G."/>
            <person name="Jones J.D."/>
            <person name="McDowell J.M."/>
            <person name="Beynon J."/>
            <person name="Tyler B.M."/>
        </authorList>
    </citation>
    <scope>NUCLEOTIDE SEQUENCE [LARGE SCALE GENOMIC DNA]</scope>
    <source>
        <strain evidence="2">Emoy2</strain>
    </source>
</reference>
<reference evidence="1" key="2">
    <citation type="submission" date="2015-06" db="UniProtKB">
        <authorList>
            <consortium name="EnsemblProtists"/>
        </authorList>
    </citation>
    <scope>IDENTIFICATION</scope>
    <source>
        <strain evidence="1">Emoy2</strain>
    </source>
</reference>
<keyword evidence="2" id="KW-1185">Reference proteome</keyword>